<evidence type="ECO:0000259" key="2">
    <source>
        <dbReference type="SMART" id="SM00642"/>
    </source>
</evidence>
<dbReference type="InterPro" id="IPR006047">
    <property type="entry name" value="GH13_cat_dom"/>
</dbReference>
<dbReference type="CDD" id="cd11341">
    <property type="entry name" value="AmyAc_Pullulanase_LD-like"/>
    <property type="match status" value="1"/>
</dbReference>
<reference evidence="3 4" key="1">
    <citation type="journal article" date="2016" name="Int. J. Syst. Evol. Microbiol.">
        <title>Oceanobacillus halophilus sp. nov., a novel moderately halophilic bacterium from a hypersaline lake.</title>
        <authorList>
            <person name="Amoozegar M.A."/>
            <person name="Bagheri M."/>
            <person name="Makhdoumi A."/>
            <person name="Nikou M.M."/>
            <person name="Fazeli S.A.S."/>
            <person name="Schumann P."/>
            <person name="Sproer C."/>
            <person name="Sanchez-Porro C."/>
            <person name="Ventosa A."/>
        </authorList>
    </citation>
    <scope>NUCLEOTIDE SEQUENCE [LARGE SCALE GENOMIC DNA]</scope>
    <source>
        <strain evidence="3 4">DSM 23996</strain>
    </source>
</reference>
<dbReference type="Gene3D" id="2.60.40.1180">
    <property type="entry name" value="Golgi alpha-mannosidase II"/>
    <property type="match status" value="1"/>
</dbReference>
<comment type="similarity">
    <text evidence="1">Belongs to the glycosyl hydrolase 13 family.</text>
</comment>
<dbReference type="InterPro" id="IPR014756">
    <property type="entry name" value="Ig_E-set"/>
</dbReference>
<dbReference type="InterPro" id="IPR004193">
    <property type="entry name" value="Glyco_hydro_13_N"/>
</dbReference>
<dbReference type="EC" id="3.2.1.41" evidence="3"/>
<dbReference type="OrthoDB" id="9761875at2"/>
<dbReference type="Pfam" id="PF02922">
    <property type="entry name" value="CBM_48"/>
    <property type="match status" value="1"/>
</dbReference>
<dbReference type="InterPro" id="IPR013780">
    <property type="entry name" value="Glyco_hydro_b"/>
</dbReference>
<organism evidence="3 4">
    <name type="scientific">Oceanobacillus halophilus</name>
    <dbReference type="NCBI Taxonomy" id="930130"/>
    <lineage>
        <taxon>Bacteria</taxon>
        <taxon>Bacillati</taxon>
        <taxon>Bacillota</taxon>
        <taxon>Bacilli</taxon>
        <taxon>Bacillales</taxon>
        <taxon>Bacillaceae</taxon>
        <taxon>Oceanobacillus</taxon>
    </lineage>
</organism>
<dbReference type="PANTHER" id="PTHR43002">
    <property type="entry name" value="GLYCOGEN DEBRANCHING ENZYME"/>
    <property type="match status" value="1"/>
</dbReference>
<name>A0A494ZW81_9BACI</name>
<evidence type="ECO:0000256" key="1">
    <source>
        <dbReference type="ARBA" id="ARBA00008061"/>
    </source>
</evidence>
<dbReference type="NCBIfam" id="TIGR02104">
    <property type="entry name" value="pulA_typeI"/>
    <property type="match status" value="1"/>
</dbReference>
<dbReference type="SMR" id="A0A494ZW81"/>
<dbReference type="InterPro" id="IPR011840">
    <property type="entry name" value="PulA_typeI"/>
</dbReference>
<dbReference type="InterPro" id="IPR013783">
    <property type="entry name" value="Ig-like_fold"/>
</dbReference>
<keyword evidence="4" id="KW-1185">Reference proteome</keyword>
<sequence>MKNQVAWIDNIHELSVIGDVKKLLGQNHYPTIYWEAKEIYIQTKVEQVIDEKMIKIRFHEELPMGENLYLHWGDTKIPIFPGSIVRTNWFDEKYANLDTELGAICDRLQTTFSVWAPTAVSVDLILNDQIYPLKKHERGIWKFLIEGDWHGYPYEFQITVNGQTRCVNDPYAKSMLPNSEKGIIVDLSRTKQLSGETNSRPKMEHLQDSIIYELHVRDATIHKDSGVKSKGKFIGLTEKNTKTENNFTTALSYIKELGVTHVQLLPINDFARVDELHPDGSYNWGYDPLYFQAPEGSYSIFPEDPIARINECKLMIETFHQEDLSVILDVVYNHVFIMEESTFEKMVPGYYFRYHPDRTLSNGTGVGNDFASERKMARKFILDTVDFWLREYQVDGFRFDLLGSLDIDTMTQIAERCKKESTPIMLLGEGWDLPTALTTHQKATNTNSHMLKDIHFFNDFFRDTIKGSLFHHDDTGFINGDGHFKERLPHLLSGCVLEEFGIPFVSEVSQTINYVECHDNHTLWDRLLLTNPRATELDRKKMHQLATGLTLLSQGVPFLHAGQEWYRTKQGVENSYIAKDEINQLDWGKRELETENIRFVKQLISLRKKYEVFRLKTKNEIRRRFYVLETPKPVIGITLLGDEADFSVYANPTKKSYTLQLPSPGQWKIAVTNIKKKEYSLIIGEYASIDPYELMVVQKSRKKIGRMVEANFIGNAEK</sequence>
<keyword evidence="3" id="KW-0326">Glycosidase</keyword>
<dbReference type="CDD" id="cd02860">
    <property type="entry name" value="E_set_Pullulanase"/>
    <property type="match status" value="1"/>
</dbReference>
<dbReference type="SUPFAM" id="SSF51445">
    <property type="entry name" value="(Trans)glycosidases"/>
    <property type="match status" value="1"/>
</dbReference>
<feature type="domain" description="Glycosyl hydrolase family 13 catalytic" evidence="2">
    <location>
        <begin position="220"/>
        <end position="607"/>
    </location>
</feature>
<dbReference type="Gene3D" id="3.20.20.80">
    <property type="entry name" value="Glycosidases"/>
    <property type="match status" value="1"/>
</dbReference>
<proteinExistence type="inferred from homology"/>
<dbReference type="InterPro" id="IPR017853">
    <property type="entry name" value="GH"/>
</dbReference>
<dbReference type="Proteomes" id="UP000269301">
    <property type="component" value="Unassembled WGS sequence"/>
</dbReference>
<dbReference type="RefSeq" id="WP_121206021.1">
    <property type="nucleotide sequence ID" value="NZ_RBZP01000026.1"/>
</dbReference>
<dbReference type="GO" id="GO:0005975">
    <property type="term" value="P:carbohydrate metabolic process"/>
    <property type="evidence" value="ECO:0007669"/>
    <property type="project" value="InterPro"/>
</dbReference>
<evidence type="ECO:0000313" key="3">
    <source>
        <dbReference type="EMBL" id="RKQ29074.1"/>
    </source>
</evidence>
<keyword evidence="3" id="KW-0378">Hydrolase</keyword>
<dbReference type="SMART" id="SM00642">
    <property type="entry name" value="Aamy"/>
    <property type="match status" value="1"/>
</dbReference>
<dbReference type="GO" id="GO:0051060">
    <property type="term" value="F:pullulanase activity"/>
    <property type="evidence" value="ECO:0007669"/>
    <property type="project" value="UniProtKB-EC"/>
</dbReference>
<dbReference type="EMBL" id="RBZP01000026">
    <property type="protein sequence ID" value="RKQ29074.1"/>
    <property type="molecule type" value="Genomic_DNA"/>
</dbReference>
<gene>
    <name evidence="3" type="primary">pulA</name>
    <name evidence="3" type="ORF">D8M06_18280</name>
</gene>
<dbReference type="SUPFAM" id="SSF81296">
    <property type="entry name" value="E set domains"/>
    <property type="match status" value="1"/>
</dbReference>
<protein>
    <submittedName>
        <fullName evidence="3">Type I pullulanase</fullName>
        <ecNumber evidence="3">3.2.1.41</ecNumber>
    </submittedName>
</protein>
<dbReference type="AlphaFoldDB" id="A0A494ZW81"/>
<comment type="caution">
    <text evidence="3">The sequence shown here is derived from an EMBL/GenBank/DDBJ whole genome shotgun (WGS) entry which is preliminary data.</text>
</comment>
<evidence type="ECO:0000313" key="4">
    <source>
        <dbReference type="Proteomes" id="UP000269301"/>
    </source>
</evidence>
<dbReference type="Gene3D" id="2.60.40.10">
    <property type="entry name" value="Immunoglobulins"/>
    <property type="match status" value="1"/>
</dbReference>
<accession>A0A494ZW81</accession>